<proteinExistence type="predicted"/>
<organism evidence="2 3">
    <name type="scientific">Mucinivorans hirudinis</name>
    <dbReference type="NCBI Taxonomy" id="1433126"/>
    <lineage>
        <taxon>Bacteria</taxon>
        <taxon>Pseudomonadati</taxon>
        <taxon>Bacteroidota</taxon>
        <taxon>Bacteroidia</taxon>
        <taxon>Bacteroidales</taxon>
        <taxon>Rikenellaceae</taxon>
        <taxon>Mucinivorans</taxon>
    </lineage>
</organism>
<dbReference type="AlphaFoldDB" id="A0A060RC62"/>
<feature type="transmembrane region" description="Helical" evidence="1">
    <location>
        <begin position="112"/>
        <end position="135"/>
    </location>
</feature>
<dbReference type="HOGENOM" id="CLU_1045155_0_0_10"/>
<feature type="transmembrane region" description="Helical" evidence="1">
    <location>
        <begin position="184"/>
        <end position="204"/>
    </location>
</feature>
<feature type="transmembrane region" description="Helical" evidence="1">
    <location>
        <begin position="72"/>
        <end position="91"/>
    </location>
</feature>
<reference evidence="2 3" key="1">
    <citation type="journal article" date="2015" name="Genome Announc.">
        <title>Complete Genome Sequence of the Novel Leech Symbiont Mucinivorans hirudinis M3T.</title>
        <authorList>
            <person name="Nelson M.C."/>
            <person name="Bomar L."/>
            <person name="Graf J."/>
        </authorList>
    </citation>
    <scope>NUCLEOTIDE SEQUENCE [LARGE SCALE GENOMIC DNA]</scope>
    <source>
        <strain evidence="3">M3</strain>
    </source>
</reference>
<feature type="transmembrane region" description="Helical" evidence="1">
    <location>
        <begin position="24"/>
        <end position="42"/>
    </location>
</feature>
<name>A0A060RC62_9BACT</name>
<keyword evidence="1" id="KW-1133">Transmembrane helix</keyword>
<protein>
    <submittedName>
        <fullName evidence="2">Uncharacterized protein</fullName>
    </submittedName>
</protein>
<dbReference type="OrthoDB" id="1009352at2"/>
<keyword evidence="1" id="KW-0812">Transmembrane</keyword>
<evidence type="ECO:0000256" key="1">
    <source>
        <dbReference type="SAM" id="Phobius"/>
    </source>
</evidence>
<accession>A0A060RC62</accession>
<gene>
    <name evidence="2" type="ORF">BN938_0884</name>
</gene>
<dbReference type="EMBL" id="HG934468">
    <property type="protein sequence ID" value="CDN30984.1"/>
    <property type="molecule type" value="Genomic_DNA"/>
</dbReference>
<keyword evidence="1" id="KW-0472">Membrane</keyword>
<feature type="transmembrane region" description="Helical" evidence="1">
    <location>
        <begin position="235"/>
        <end position="256"/>
    </location>
</feature>
<dbReference type="STRING" id="1433126.BN938_0884"/>
<evidence type="ECO:0000313" key="3">
    <source>
        <dbReference type="Proteomes" id="UP000027616"/>
    </source>
</evidence>
<evidence type="ECO:0000313" key="2">
    <source>
        <dbReference type="EMBL" id="CDN30984.1"/>
    </source>
</evidence>
<dbReference type="KEGG" id="rbc:BN938_0884"/>
<sequence>MNNKFSLKRYWLYSRAELMSNRRLYLLLMGGIFAMLNIFYYLPNIGESKIKHSESSDWVVYHNASTPVINSWFFLALFVLVFTSFSFRNYFNKGYSVATMMLPASKLEKFVFAAKFHLFIVPAILLGIGSLVNWMWTAIWDMPFNFFVMGTRFRIFFDVALGALFTLSLYFIGAVLFRRLHFLFTLLSLWGISFVTGWIGYYMAKLINFELFLHRLQIWANRIVLEYGEEAVVSLFRGTLEGLGILIISGMFLIAWRRYRKLQITK</sequence>
<keyword evidence="3" id="KW-1185">Reference proteome</keyword>
<feature type="transmembrane region" description="Helical" evidence="1">
    <location>
        <begin position="155"/>
        <end position="177"/>
    </location>
</feature>
<dbReference type="eggNOG" id="ENOG50314AC">
    <property type="taxonomic scope" value="Bacteria"/>
</dbReference>
<dbReference type="Proteomes" id="UP000027616">
    <property type="component" value="Chromosome I"/>
</dbReference>